<evidence type="ECO:0000313" key="1">
    <source>
        <dbReference type="EMBL" id="KAA6343227.1"/>
    </source>
</evidence>
<proteinExistence type="predicted"/>
<organism evidence="1 2">
    <name type="scientific">Streblomastix strix</name>
    <dbReference type="NCBI Taxonomy" id="222440"/>
    <lineage>
        <taxon>Eukaryota</taxon>
        <taxon>Metamonada</taxon>
        <taxon>Preaxostyla</taxon>
        <taxon>Oxymonadida</taxon>
        <taxon>Streblomastigidae</taxon>
        <taxon>Streblomastix</taxon>
    </lineage>
</organism>
<dbReference type="EMBL" id="SNRW01040538">
    <property type="protein sequence ID" value="KAA6343227.1"/>
    <property type="molecule type" value="Genomic_DNA"/>
</dbReference>
<sequence length="223" mass="26599">MEMMKQEQLQARFQRFESGLLRQERDILIRNRLEIQRMNQQYSNRNVHNFGYDNQQFIVLTEPVRYNLLSQVVEDKRANFKDEQIEYAGGNQQTAVTVTFFNNNITSPEDYDAFIERVYLHENGRLFKCGFDFRTVIQRSEVMIDPNYVERDLVEALYPGRTRNKPYKTTALSKYRTPMEVEQDSVSNKQVTYRIGLPDENHVQNHAPTILYSRKSINEFKQY</sequence>
<evidence type="ECO:0000313" key="2">
    <source>
        <dbReference type="Proteomes" id="UP000324800"/>
    </source>
</evidence>
<comment type="caution">
    <text evidence="1">The sequence shown here is derived from an EMBL/GenBank/DDBJ whole genome shotgun (WGS) entry which is preliminary data.</text>
</comment>
<reference evidence="1 2" key="1">
    <citation type="submission" date="2019-03" db="EMBL/GenBank/DDBJ databases">
        <title>Single cell metagenomics reveals metabolic interactions within the superorganism composed of flagellate Streblomastix strix and complex community of Bacteroidetes bacteria on its surface.</title>
        <authorList>
            <person name="Treitli S.C."/>
            <person name="Kolisko M."/>
            <person name="Husnik F."/>
            <person name="Keeling P."/>
            <person name="Hampl V."/>
        </authorList>
    </citation>
    <scope>NUCLEOTIDE SEQUENCE [LARGE SCALE GENOMIC DNA]</scope>
    <source>
        <strain evidence="1">ST1C</strain>
    </source>
</reference>
<protein>
    <submittedName>
        <fullName evidence="1">Uncharacterized protein</fullName>
    </submittedName>
</protein>
<feature type="non-terminal residue" evidence="1">
    <location>
        <position position="223"/>
    </location>
</feature>
<gene>
    <name evidence="1" type="ORF">EZS28_052326</name>
</gene>
<dbReference type="Proteomes" id="UP000324800">
    <property type="component" value="Unassembled WGS sequence"/>
</dbReference>
<accession>A0A5J4SB23</accession>
<dbReference type="AlphaFoldDB" id="A0A5J4SB23"/>
<name>A0A5J4SB23_9EUKA</name>